<feature type="compositionally biased region" description="Basic and acidic residues" evidence="1">
    <location>
        <begin position="103"/>
        <end position="121"/>
    </location>
</feature>
<dbReference type="VEuPathDB" id="MicrosporidiaDB:THOM_3264"/>
<accession>L7JQW1</accession>
<keyword evidence="4" id="KW-1185">Reference proteome</keyword>
<keyword evidence="2" id="KW-0472">Membrane</keyword>
<evidence type="ECO:0000256" key="1">
    <source>
        <dbReference type="SAM" id="MobiDB-lite"/>
    </source>
</evidence>
<evidence type="ECO:0000313" key="4">
    <source>
        <dbReference type="Proteomes" id="UP000011185"/>
    </source>
</evidence>
<keyword evidence="2" id="KW-0812">Transmembrane</keyword>
<gene>
    <name evidence="3" type="ORF">THOM_3264</name>
</gene>
<dbReference type="OMA" id="KTEMEYY"/>
<reference evidence="3 4" key="1">
    <citation type="journal article" date="2012" name="PLoS Pathog.">
        <title>The genome of the obligate intracellular parasite Trachipleistophora hominis: new insights into microsporidian genome dynamics and reductive evolution.</title>
        <authorList>
            <person name="Heinz E."/>
            <person name="Williams T.A."/>
            <person name="Nakjang S."/>
            <person name="Noel C.J."/>
            <person name="Swan D.C."/>
            <person name="Goldberg A.V."/>
            <person name="Harris S.R."/>
            <person name="Weinmaier T."/>
            <person name="Markert S."/>
            <person name="Becher D."/>
            <person name="Bernhardt J."/>
            <person name="Dagan T."/>
            <person name="Hacker C."/>
            <person name="Lucocq J.M."/>
            <person name="Schweder T."/>
            <person name="Rattei T."/>
            <person name="Hall N."/>
            <person name="Hirt R.P."/>
            <person name="Embley T.M."/>
        </authorList>
    </citation>
    <scope>NUCLEOTIDE SEQUENCE [LARGE SCALE GENOMIC DNA]</scope>
</reference>
<evidence type="ECO:0000313" key="3">
    <source>
        <dbReference type="EMBL" id="ELQ73824.1"/>
    </source>
</evidence>
<dbReference type="OrthoDB" id="10568907at2759"/>
<feature type="transmembrane region" description="Helical" evidence="2">
    <location>
        <begin position="164"/>
        <end position="186"/>
    </location>
</feature>
<feature type="region of interest" description="Disordered" evidence="1">
    <location>
        <begin position="103"/>
        <end position="145"/>
    </location>
</feature>
<name>L7JQW1_TRAHO</name>
<dbReference type="InParanoid" id="L7JQW1"/>
<evidence type="ECO:0000256" key="2">
    <source>
        <dbReference type="SAM" id="Phobius"/>
    </source>
</evidence>
<dbReference type="Proteomes" id="UP000011185">
    <property type="component" value="Unassembled WGS sequence"/>
</dbReference>
<dbReference type="EMBL" id="JH994102">
    <property type="protein sequence ID" value="ELQ73824.1"/>
    <property type="molecule type" value="Genomic_DNA"/>
</dbReference>
<organism evidence="3 4">
    <name type="scientific">Trachipleistophora hominis</name>
    <name type="common">Microsporidian parasite</name>
    <dbReference type="NCBI Taxonomy" id="72359"/>
    <lineage>
        <taxon>Eukaryota</taxon>
        <taxon>Fungi</taxon>
        <taxon>Fungi incertae sedis</taxon>
        <taxon>Microsporidia</taxon>
        <taxon>Pleistophoridae</taxon>
        <taxon>Trachipleistophora</taxon>
    </lineage>
</organism>
<keyword evidence="2" id="KW-1133">Transmembrane helix</keyword>
<sequence>MFLFVFKYVIASYNFDDFYDDYYDNYLYDYRDFNDYYPFVYEYPEYPQIAGNYVESAKEVVQERVQPTVAEIKESLLPVIPEVKSKTISPAITVPSKNELKKMVEKRPVTDTENKAKETKSSGKQNKKRSAKKSTVKKPKKEEKLEKGKFDNKKYQLDHELLKYIFISIAVIIILVGGGYLLAMYIRHRVMGKTEMEYYRSLTRPRIEPDNEASQRRYAIRYG</sequence>
<dbReference type="AlphaFoldDB" id="L7JQW1"/>
<dbReference type="HOGENOM" id="CLU_1240899_0_0_1"/>
<proteinExistence type="predicted"/>
<protein>
    <submittedName>
        <fullName evidence="3">Uncharacterized protein</fullName>
    </submittedName>
</protein>
<feature type="compositionally biased region" description="Basic residues" evidence="1">
    <location>
        <begin position="125"/>
        <end position="139"/>
    </location>
</feature>